<dbReference type="RefSeq" id="WP_194020530.1">
    <property type="nucleotide sequence ID" value="NZ_JADEVV010000048.1"/>
</dbReference>
<protein>
    <submittedName>
        <fullName evidence="1">Uncharacterized protein</fullName>
    </submittedName>
</protein>
<evidence type="ECO:0000313" key="1">
    <source>
        <dbReference type="EMBL" id="MBE9255076.1"/>
    </source>
</evidence>
<proteinExistence type="predicted"/>
<gene>
    <name evidence="1" type="ORF">IQ217_14745</name>
</gene>
<name>A0ABR9VUP2_9SYNC</name>
<comment type="caution">
    <text evidence="1">The sequence shown here is derived from an EMBL/GenBank/DDBJ whole genome shotgun (WGS) entry which is preliminary data.</text>
</comment>
<organism evidence="1 2">
    <name type="scientific">Synechocystis salina LEGE 00031</name>
    <dbReference type="NCBI Taxonomy" id="1828736"/>
    <lineage>
        <taxon>Bacteria</taxon>
        <taxon>Bacillati</taxon>
        <taxon>Cyanobacteriota</taxon>
        <taxon>Cyanophyceae</taxon>
        <taxon>Synechococcales</taxon>
        <taxon>Merismopediaceae</taxon>
        <taxon>Synechocystis</taxon>
    </lineage>
</organism>
<keyword evidence="2" id="KW-1185">Reference proteome</keyword>
<dbReference type="Proteomes" id="UP000658720">
    <property type="component" value="Unassembled WGS sequence"/>
</dbReference>
<evidence type="ECO:0000313" key="2">
    <source>
        <dbReference type="Proteomes" id="UP000658720"/>
    </source>
</evidence>
<sequence>MNFQLRFVPSAVTAMEALQGENPSKYRKVLKTLGLMETNLRHPSLNTHKYTAIQGCNGEEVFESYVENKTPGAFRVFWHYGPNRQEITIVAITPHP</sequence>
<dbReference type="EMBL" id="JADEVV010000048">
    <property type="protein sequence ID" value="MBE9255076.1"/>
    <property type="molecule type" value="Genomic_DNA"/>
</dbReference>
<accession>A0ABR9VUP2</accession>
<reference evidence="1 2" key="1">
    <citation type="submission" date="2020-10" db="EMBL/GenBank/DDBJ databases">
        <authorList>
            <person name="Castelo-Branco R."/>
            <person name="Eusebio N."/>
            <person name="Adriana R."/>
            <person name="Vieira A."/>
            <person name="Brugerolle De Fraissinette N."/>
            <person name="Rezende De Castro R."/>
            <person name="Schneider M.P."/>
            <person name="Vasconcelos V."/>
            <person name="Leao P.N."/>
        </authorList>
    </citation>
    <scope>NUCLEOTIDE SEQUENCE [LARGE SCALE GENOMIC DNA]</scope>
    <source>
        <strain evidence="1 2">LEGE 00031</strain>
    </source>
</reference>